<name>A0ABV3Y635_9ACTN</name>
<gene>
    <name evidence="1" type="ORF">AB6A68_14520</name>
</gene>
<proteinExistence type="predicted"/>
<dbReference type="InterPro" id="IPR029033">
    <property type="entry name" value="His_PPase_superfam"/>
</dbReference>
<dbReference type="Proteomes" id="UP001560267">
    <property type="component" value="Unassembled WGS sequence"/>
</dbReference>
<feature type="non-terminal residue" evidence="1">
    <location>
        <position position="61"/>
    </location>
</feature>
<reference evidence="1 2" key="1">
    <citation type="submission" date="2024-07" db="EMBL/GenBank/DDBJ databases">
        <title>Draft Genome Sequence of Ferrimicrobium acidiphilum Strain YE2023, Isolated from a Pulp of Bioleach Reactor.</title>
        <authorList>
            <person name="Elkina Y.A."/>
            <person name="Bulaeva A.G."/>
            <person name="Beletsky A.V."/>
            <person name="Mardanov A.V."/>
        </authorList>
    </citation>
    <scope>NUCLEOTIDE SEQUENCE [LARGE SCALE GENOMIC DNA]</scope>
    <source>
        <strain evidence="1 2">YE2023</strain>
    </source>
</reference>
<dbReference type="SUPFAM" id="SSF53254">
    <property type="entry name" value="Phosphoglycerate mutase-like"/>
    <property type="match status" value="1"/>
</dbReference>
<organism evidence="1 2">
    <name type="scientific">Ferrimicrobium acidiphilum</name>
    <dbReference type="NCBI Taxonomy" id="121039"/>
    <lineage>
        <taxon>Bacteria</taxon>
        <taxon>Bacillati</taxon>
        <taxon>Actinomycetota</taxon>
        <taxon>Acidimicrobiia</taxon>
        <taxon>Acidimicrobiales</taxon>
        <taxon>Acidimicrobiaceae</taxon>
        <taxon>Ferrimicrobium</taxon>
    </lineage>
</organism>
<evidence type="ECO:0000313" key="1">
    <source>
        <dbReference type="EMBL" id="MEX6431026.1"/>
    </source>
</evidence>
<accession>A0ABV3Y635</accession>
<protein>
    <submittedName>
        <fullName evidence="1">Uncharacterized protein</fullName>
    </submittedName>
</protein>
<dbReference type="Gene3D" id="3.40.50.1240">
    <property type="entry name" value="Phosphoglycerate mutase-like"/>
    <property type="match status" value="1"/>
</dbReference>
<keyword evidence="2" id="KW-1185">Reference proteome</keyword>
<dbReference type="EMBL" id="JBFSHR010000193">
    <property type="protein sequence ID" value="MEX6431026.1"/>
    <property type="molecule type" value="Genomic_DNA"/>
</dbReference>
<evidence type="ECO:0000313" key="2">
    <source>
        <dbReference type="Proteomes" id="UP001560267"/>
    </source>
</evidence>
<comment type="caution">
    <text evidence="1">The sequence shown here is derived from an EMBL/GenBank/DDBJ whole genome shotgun (WGS) entry which is preliminary data.</text>
</comment>
<sequence>MGTARFSSNWVSKKPGVIQLRNASLLPDIVLTSVLKRAIYTADEVLKVLDRSWVPVEKTWR</sequence>